<dbReference type="Gene3D" id="3.30.1910.20">
    <property type="entry name" value="asparaginyl-tRNA synthetase, N-terminal domain"/>
    <property type="match status" value="2"/>
</dbReference>
<protein>
    <submittedName>
        <fullName evidence="1">Uncharacterized protein</fullName>
    </submittedName>
</protein>
<dbReference type="SUPFAM" id="SSF51126">
    <property type="entry name" value="Pectin lyase-like"/>
    <property type="match status" value="4"/>
</dbReference>
<feature type="non-terminal residue" evidence="1">
    <location>
        <position position="1401"/>
    </location>
</feature>
<comment type="caution">
    <text evidence="1">The sequence shown here is derived from an EMBL/GenBank/DDBJ whole genome shotgun (WGS) entry which is preliminary data.</text>
</comment>
<name>A0A5J4VFS9_9EUKA</name>
<evidence type="ECO:0000313" key="2">
    <source>
        <dbReference type="Proteomes" id="UP000324800"/>
    </source>
</evidence>
<accession>A0A5J4VFS9</accession>
<dbReference type="InterPro" id="IPR011050">
    <property type="entry name" value="Pectin_lyase_fold/virulence"/>
</dbReference>
<reference evidence="1 2" key="1">
    <citation type="submission" date="2019-03" db="EMBL/GenBank/DDBJ databases">
        <title>Single cell metagenomics reveals metabolic interactions within the superorganism composed of flagellate Streblomastix strix and complex community of Bacteroidetes bacteria on its surface.</title>
        <authorList>
            <person name="Treitli S.C."/>
            <person name="Kolisko M."/>
            <person name="Husnik F."/>
            <person name="Keeling P."/>
            <person name="Hampl V."/>
        </authorList>
    </citation>
    <scope>NUCLEOTIDE SEQUENCE [LARGE SCALE GENOMIC DNA]</scope>
    <source>
        <strain evidence="1">ST1C</strain>
    </source>
</reference>
<dbReference type="EMBL" id="SNRW01007313">
    <property type="protein sequence ID" value="KAA6381461.1"/>
    <property type="molecule type" value="Genomic_DNA"/>
</dbReference>
<organism evidence="1 2">
    <name type="scientific">Streblomastix strix</name>
    <dbReference type="NCBI Taxonomy" id="222440"/>
    <lineage>
        <taxon>Eukaryota</taxon>
        <taxon>Metamonada</taxon>
        <taxon>Preaxostyla</taxon>
        <taxon>Oxymonadida</taxon>
        <taxon>Streblomastigidae</taxon>
        <taxon>Streblomastix</taxon>
    </lineage>
</organism>
<sequence length="1401" mass="152980">MPKIGYWGTSSSGSVDSLLKVYIDSIYVSEDGDDVNNLGTQASKVRSIRCAVALVNPKIDELNSGGLHEETLATVTVDKGEYPDSQIIIIAEYILIKGNGMEGDAESLANNLPSGSKNTDVTGYFYIGGSVNQRVEISSFHCQQVINGSAGGWAFIKMIQGKVTINNCKFDQKLLSSDYNINYIQIQTPLGKLTNLLFDGGNFNQNIPAVVIEEEGVITMEDCQFRNIKSGSALTIDINVGDVDLQLRRCTFTGCQSSQGFIQDCSKCSGPVVLISRWIYTYEAFHNTDAYLLFPVIVLTDCSFSNNTGQGAGAVEIKGQPIVFGFNNCNFKNNSFASGGVGDASNDVVINSYGVGQFGNEFNQDQQIIESFGGCTSDAGQTSIIRKRYFYPVPPVPPPPSLPQYENVDIDMVNDTQGITKYVYHGGSDTHDGSSEDMQKAYATVTKAISGHYYGSAQPLVVNVGPGTFSDNKLNAGARGIKIIGRGIDSTTMINMKEGSEQNAWLTSTVGGLIDIEQMTLKEIAGTVSFGGIACIRGDGLALFDTISFQQQDVEQMQSNNYILCTGGSVKILNSVFGVTNYANTDISSMYGAAIRMHNTACDNLEIDNTLFTMQHTAVVFTIQGSPVLGQDYYAGGAVIIAHAKNVRITNTNFTQSYGWRTGGIGCQDIDTQVLYLQNCNFQGNKATKGDRYTLVNDKFDIGNDIVLDHYFKRNNVTENFFTSQSTSNSPKVGSEFQQFGYGVFDYLLDAAINEELYINQKTGKDQVGYGTIEQPYQTLTYTISLCSSTQERPAVIQISADLYQESNYFIGGRSITLSGSKEQKEDDEGEIQTTLTNINKLQSVLFAVYNGTLNLEQMIVEVNTDEGAFNSDMSIIKLFGQNCVFSATSVTFRTKVESYVLNSQFISAVRGCSISLISSSFEHIQILDEPLIICPIQANSTCELTNTTFIGYVNKQAESSAVQLEHYGSGMATLTNCKFMYNVVSAHGSRVFGAALTIQLNVGGITATAVELNNCVFDTNIGECCGAITIQGLSTSLSGLLITSCTFMNNVARAFFKFPTVTFAHDILFDIAGVGTILQQTSESFIFSDTVSYSASPKVNYRQNSAPNADSLLGEDANRTEPSIVYVSGVGSDSNGTGSIIDPYQTLSYAYGRVDKKDFSQILVQAGIFNTSYVVVDDVKIFIGGLGYHLSTITNEVMPDQGMFWLLSGIIMYLEDFTFIPSQCTSYDSPMFQVETGAIIRIKRCLFRSEFINDVLPDVKTIFYNSPVLVVNGGSGSLTDVFFYAIYSSGGPTIQILLGEDEMDWNTSTLGQRIIDAHNRQQTDKTYKRMKTFEIKNISVYEVWPYKLVLPDSVVSGTSTSQDSINSPDSERHEFQTFLKVTVGPRSNFVMKSSAFKSCT</sequence>
<proteinExistence type="predicted"/>
<dbReference type="Proteomes" id="UP000324800">
    <property type="component" value="Unassembled WGS sequence"/>
</dbReference>
<gene>
    <name evidence="1" type="ORF">EZS28_023012</name>
</gene>
<evidence type="ECO:0000313" key="1">
    <source>
        <dbReference type="EMBL" id="KAA6381461.1"/>
    </source>
</evidence>